<proteinExistence type="predicted"/>
<evidence type="ECO:0000313" key="2">
    <source>
        <dbReference type="EMBL" id="TRX94049.1"/>
    </source>
</evidence>
<feature type="region of interest" description="Disordered" evidence="1">
    <location>
        <begin position="1"/>
        <end position="58"/>
    </location>
</feature>
<dbReference type="EMBL" id="VFLP01000025">
    <property type="protein sequence ID" value="TRX94049.1"/>
    <property type="molecule type" value="Genomic_DNA"/>
</dbReference>
<feature type="region of interest" description="Disordered" evidence="1">
    <location>
        <begin position="171"/>
        <end position="205"/>
    </location>
</feature>
<accession>A0A553I1H5</accession>
<organism evidence="2 3">
    <name type="scientific">Xylaria flabelliformis</name>
    <dbReference type="NCBI Taxonomy" id="2512241"/>
    <lineage>
        <taxon>Eukaryota</taxon>
        <taxon>Fungi</taxon>
        <taxon>Dikarya</taxon>
        <taxon>Ascomycota</taxon>
        <taxon>Pezizomycotina</taxon>
        <taxon>Sordariomycetes</taxon>
        <taxon>Xylariomycetidae</taxon>
        <taxon>Xylariales</taxon>
        <taxon>Xylariaceae</taxon>
        <taxon>Xylaria</taxon>
    </lineage>
</organism>
<sequence length="411" mass="44884">MTTSTATEVATKLSRRSSPRDNFSYPRLSRHGSNESRSSDGSVPGMTDTSDSEISFDEDGIYNTSAGELWDSFWPDSTTSSIPRQSQEYHPGLLHSRQYSNDFEIDIDPLKRQHPFDAHGDAAKITTKDQSSEVDLFMAQSRAFQSSPSQCTPKKSPVAYSVYPKIPVMGMQRYPHPPRTSSLSFEPPAPPRRPLFPSRNPSAALQSCEPGHNINSVFIAPSLALNGETTSQQQSSITVKTAVSVPVSPAYPPPPPPRPLRPTTSAFHLGDIIQAHQSQNTTTTTNNNNKESVSHNVMAPPAPLLPSPLPEPLPVRPQPERFVSVFEFDSDSETEADDEGTSFAKRIARGLHKKSGSPKRGAAQRKGLTTRFASLDADASRKDLTEGLRNDSSLSRKRGGSLGRIFGLMGR</sequence>
<comment type="caution">
    <text evidence="2">The sequence shown here is derived from an EMBL/GenBank/DDBJ whole genome shotgun (WGS) entry which is preliminary data.</text>
</comment>
<dbReference type="STRING" id="2512241.A0A553I1H5"/>
<protein>
    <submittedName>
        <fullName evidence="2">Uncharacterized protein</fullName>
    </submittedName>
</protein>
<feature type="compositionally biased region" description="Basic residues" evidence="1">
    <location>
        <begin position="346"/>
        <end position="357"/>
    </location>
</feature>
<feature type="compositionally biased region" description="Acidic residues" evidence="1">
    <location>
        <begin position="329"/>
        <end position="340"/>
    </location>
</feature>
<feature type="region of interest" description="Disordered" evidence="1">
    <location>
        <begin position="329"/>
        <end position="411"/>
    </location>
</feature>
<keyword evidence="3" id="KW-1185">Reference proteome</keyword>
<feature type="compositionally biased region" description="Polar residues" evidence="1">
    <location>
        <begin position="39"/>
        <end position="49"/>
    </location>
</feature>
<evidence type="ECO:0000256" key="1">
    <source>
        <dbReference type="SAM" id="MobiDB-lite"/>
    </source>
</evidence>
<dbReference type="OrthoDB" id="4775454at2759"/>
<feature type="compositionally biased region" description="Basic and acidic residues" evidence="1">
    <location>
        <begin position="378"/>
        <end position="389"/>
    </location>
</feature>
<dbReference type="Proteomes" id="UP000319160">
    <property type="component" value="Unassembled WGS sequence"/>
</dbReference>
<evidence type="ECO:0000313" key="3">
    <source>
        <dbReference type="Proteomes" id="UP000319160"/>
    </source>
</evidence>
<gene>
    <name evidence="2" type="ORF">FHL15_005127</name>
</gene>
<name>A0A553I1H5_9PEZI</name>
<reference evidence="3" key="1">
    <citation type="submission" date="2019-06" db="EMBL/GenBank/DDBJ databases">
        <title>Draft genome sequence of the griseofulvin-producing fungus Xylaria cubensis strain G536.</title>
        <authorList>
            <person name="Mead M.E."/>
            <person name="Raja H.A."/>
            <person name="Steenwyk J.L."/>
            <person name="Knowles S.L."/>
            <person name="Oberlies N.H."/>
            <person name="Rokas A."/>
        </authorList>
    </citation>
    <scope>NUCLEOTIDE SEQUENCE [LARGE SCALE GENOMIC DNA]</scope>
    <source>
        <strain evidence="3">G536</strain>
    </source>
</reference>
<dbReference type="AlphaFoldDB" id="A0A553I1H5"/>